<dbReference type="PANTHER" id="PTHR30547:SF5">
    <property type="entry name" value="NUCLEASE YHCG-RELATED"/>
    <property type="match status" value="1"/>
</dbReference>
<dbReference type="InterPro" id="IPR041527">
    <property type="entry name" value="YhcG_N"/>
</dbReference>
<evidence type="ECO:0000259" key="1">
    <source>
        <dbReference type="Pfam" id="PF06250"/>
    </source>
</evidence>
<evidence type="ECO:0000313" key="3">
    <source>
        <dbReference type="EMBL" id="HIU40549.1"/>
    </source>
</evidence>
<dbReference type="Pfam" id="PF17761">
    <property type="entry name" value="DUF1016_N"/>
    <property type="match status" value="1"/>
</dbReference>
<protein>
    <submittedName>
        <fullName evidence="3">DUF1016 family protein</fullName>
    </submittedName>
</protein>
<sequence>MLEEDFKKIIGNIKEEILNAQIKAIQQINSNLIMLYFRLGKIVSENKKYGNNFTKQVSIELKLTFPNIKGFSERNIRSMRLFYEEYKDDVIWQQLVAKLPWGHNLLLIEKIKDKNIRKIYAENAIKNGWSRNVLALQIDAEFHKRIGKSDNNFSLLLPPNNSDLVNNTVKDPYIFEFISLNNNYKEQELENNMVSKIKDVLLELGKGFSFVGNQYKISVNNQDFYIDLLFYHLELRCYIVVELKAGEFKPEYVGQIGFYVTAVDKLLKKEYDNPTIGLLLCREKNRVTVDWSLQSANVPIGVSTYKLNNQLPKNILDKLPTEEEINLHIYMESGEKNEQ</sequence>
<evidence type="ECO:0000313" key="4">
    <source>
        <dbReference type="Proteomes" id="UP000824074"/>
    </source>
</evidence>
<feature type="domain" description="YhcG PDDEXK nuclease" evidence="1">
    <location>
        <begin position="167"/>
        <end position="320"/>
    </location>
</feature>
<reference evidence="3" key="1">
    <citation type="submission" date="2020-10" db="EMBL/GenBank/DDBJ databases">
        <authorList>
            <person name="Gilroy R."/>
        </authorList>
    </citation>
    <scope>NUCLEOTIDE SEQUENCE</scope>
    <source>
        <strain evidence="3">CHK193-30670</strain>
    </source>
</reference>
<proteinExistence type="predicted"/>
<dbReference type="InterPro" id="IPR011856">
    <property type="entry name" value="tRNA_endonuc-like_dom_sf"/>
</dbReference>
<dbReference type="InterPro" id="IPR009362">
    <property type="entry name" value="YhcG_C"/>
</dbReference>
<dbReference type="GO" id="GO:0003676">
    <property type="term" value="F:nucleic acid binding"/>
    <property type="evidence" value="ECO:0007669"/>
    <property type="project" value="InterPro"/>
</dbReference>
<comment type="caution">
    <text evidence="3">The sequence shown here is derived from an EMBL/GenBank/DDBJ whole genome shotgun (WGS) entry which is preliminary data.</text>
</comment>
<dbReference type="AlphaFoldDB" id="A0A9D1IR12"/>
<dbReference type="PANTHER" id="PTHR30547">
    <property type="entry name" value="UNCHARACTERIZED PROTEIN YHCG-RELATED"/>
    <property type="match status" value="1"/>
</dbReference>
<dbReference type="Gene3D" id="3.40.1350.10">
    <property type="match status" value="1"/>
</dbReference>
<evidence type="ECO:0000259" key="2">
    <source>
        <dbReference type="Pfam" id="PF17761"/>
    </source>
</evidence>
<dbReference type="Proteomes" id="UP000824074">
    <property type="component" value="Unassembled WGS sequence"/>
</dbReference>
<reference evidence="3" key="2">
    <citation type="journal article" date="2021" name="PeerJ">
        <title>Extensive microbial diversity within the chicken gut microbiome revealed by metagenomics and culture.</title>
        <authorList>
            <person name="Gilroy R."/>
            <person name="Ravi A."/>
            <person name="Getino M."/>
            <person name="Pursley I."/>
            <person name="Horton D.L."/>
            <person name="Alikhan N.F."/>
            <person name="Baker D."/>
            <person name="Gharbi K."/>
            <person name="Hall N."/>
            <person name="Watson M."/>
            <person name="Adriaenssens E.M."/>
            <person name="Foster-Nyarko E."/>
            <person name="Jarju S."/>
            <person name="Secka A."/>
            <person name="Antonio M."/>
            <person name="Oren A."/>
            <person name="Chaudhuri R.R."/>
            <person name="La Ragione R."/>
            <person name="Hildebrand F."/>
            <person name="Pallen M.J."/>
        </authorList>
    </citation>
    <scope>NUCLEOTIDE SEQUENCE</scope>
    <source>
        <strain evidence="3">CHK193-30670</strain>
    </source>
</reference>
<dbReference type="InterPro" id="IPR053148">
    <property type="entry name" value="PD-DEXK-like_domain"/>
</dbReference>
<feature type="domain" description="YhcG N-terminal" evidence="2">
    <location>
        <begin position="12"/>
        <end position="145"/>
    </location>
</feature>
<gene>
    <name evidence="3" type="ORF">IAB68_04550</name>
</gene>
<organism evidence="3 4">
    <name type="scientific">Candidatus Aphodocola excrementigallinarum</name>
    <dbReference type="NCBI Taxonomy" id="2840670"/>
    <lineage>
        <taxon>Bacteria</taxon>
        <taxon>Bacillati</taxon>
        <taxon>Bacillota</taxon>
        <taxon>Bacilli</taxon>
        <taxon>Candidatus Aphodocola</taxon>
    </lineage>
</organism>
<dbReference type="Pfam" id="PF06250">
    <property type="entry name" value="YhcG_C"/>
    <property type="match status" value="1"/>
</dbReference>
<dbReference type="EMBL" id="DVMT01000045">
    <property type="protein sequence ID" value="HIU40549.1"/>
    <property type="molecule type" value="Genomic_DNA"/>
</dbReference>
<accession>A0A9D1IR12</accession>
<name>A0A9D1IR12_9FIRM</name>